<keyword evidence="2" id="KW-0847">Vitamin C</keyword>
<comment type="caution">
    <text evidence="4">The sequence shown here is derived from an EMBL/GenBank/DDBJ whole genome shotgun (WGS) entry which is preliminary data.</text>
</comment>
<dbReference type="AlphaFoldDB" id="A0AAN8IWK2"/>
<keyword evidence="3" id="KW-0408">Iron</keyword>
<name>A0AAN8IWK2_TRICO</name>
<keyword evidence="1" id="KW-0479">Metal-binding</keyword>
<evidence type="ECO:0000256" key="1">
    <source>
        <dbReference type="ARBA" id="ARBA00022723"/>
    </source>
</evidence>
<dbReference type="GO" id="GO:0046872">
    <property type="term" value="F:metal ion binding"/>
    <property type="evidence" value="ECO:0007669"/>
    <property type="project" value="UniProtKB-KW"/>
</dbReference>
<reference evidence="4 5" key="1">
    <citation type="submission" date="2019-10" db="EMBL/GenBank/DDBJ databases">
        <title>Assembly and Annotation for the nematode Trichostrongylus colubriformis.</title>
        <authorList>
            <person name="Martin J."/>
        </authorList>
    </citation>
    <scope>NUCLEOTIDE SEQUENCE [LARGE SCALE GENOMIC DNA]</scope>
    <source>
        <strain evidence="4">G859</strain>
        <tissue evidence="4">Whole worm</tissue>
    </source>
</reference>
<dbReference type="GO" id="GO:0004656">
    <property type="term" value="F:procollagen-proline 4-dioxygenase activity"/>
    <property type="evidence" value="ECO:0007669"/>
    <property type="project" value="TreeGrafter"/>
</dbReference>
<evidence type="ECO:0000256" key="2">
    <source>
        <dbReference type="ARBA" id="ARBA00022896"/>
    </source>
</evidence>
<keyword evidence="5" id="KW-1185">Reference proteome</keyword>
<gene>
    <name evidence="4" type="ORF">GCK32_005822</name>
</gene>
<evidence type="ECO:0000313" key="4">
    <source>
        <dbReference type="EMBL" id="KAK5986463.1"/>
    </source>
</evidence>
<dbReference type="PANTHER" id="PTHR10869:SF210">
    <property type="entry name" value="FE2OG DIOXYGENASE DOMAIN-CONTAINING PROTEIN"/>
    <property type="match status" value="1"/>
</dbReference>
<evidence type="ECO:0000256" key="3">
    <source>
        <dbReference type="ARBA" id="ARBA00023004"/>
    </source>
</evidence>
<accession>A0AAN8IWK2</accession>
<dbReference type="PANTHER" id="PTHR10869">
    <property type="entry name" value="PROLYL 4-HYDROXYLASE ALPHA SUBUNIT"/>
    <property type="match status" value="1"/>
</dbReference>
<dbReference type="Gene3D" id="2.60.120.620">
    <property type="entry name" value="q2cbj1_9rhob like domain"/>
    <property type="match status" value="1"/>
</dbReference>
<evidence type="ECO:0000313" key="5">
    <source>
        <dbReference type="Proteomes" id="UP001331761"/>
    </source>
</evidence>
<proteinExistence type="predicted"/>
<organism evidence="4 5">
    <name type="scientific">Trichostrongylus colubriformis</name>
    <name type="common">Black scour worm</name>
    <dbReference type="NCBI Taxonomy" id="6319"/>
    <lineage>
        <taxon>Eukaryota</taxon>
        <taxon>Metazoa</taxon>
        <taxon>Ecdysozoa</taxon>
        <taxon>Nematoda</taxon>
        <taxon>Chromadorea</taxon>
        <taxon>Rhabditida</taxon>
        <taxon>Rhabditina</taxon>
        <taxon>Rhabditomorpha</taxon>
        <taxon>Strongyloidea</taxon>
        <taxon>Trichostrongylidae</taxon>
        <taxon>Trichostrongylus</taxon>
    </lineage>
</organism>
<sequence>MAESSSITKFGNRFATFRVALKNAEQGGGMVFPMTRNTYYLQPGDIMMWTNMDSARQEDTSALHGDCPVLKGEKIVANLRLREHGQYLLASTFPGGFFDYEMLFRPHLTKRRMTRLIENGFAEYDDDTVNISEY</sequence>
<dbReference type="EMBL" id="WIXE01000588">
    <property type="protein sequence ID" value="KAK5986463.1"/>
    <property type="molecule type" value="Genomic_DNA"/>
</dbReference>
<dbReference type="GO" id="GO:0005783">
    <property type="term" value="C:endoplasmic reticulum"/>
    <property type="evidence" value="ECO:0007669"/>
    <property type="project" value="TreeGrafter"/>
</dbReference>
<dbReference type="GO" id="GO:0031418">
    <property type="term" value="F:L-ascorbic acid binding"/>
    <property type="evidence" value="ECO:0007669"/>
    <property type="project" value="UniProtKB-KW"/>
</dbReference>
<dbReference type="InterPro" id="IPR045054">
    <property type="entry name" value="P4HA-like"/>
</dbReference>
<evidence type="ECO:0008006" key="6">
    <source>
        <dbReference type="Google" id="ProtNLM"/>
    </source>
</evidence>
<dbReference type="Proteomes" id="UP001331761">
    <property type="component" value="Unassembled WGS sequence"/>
</dbReference>
<protein>
    <recommendedName>
        <fullName evidence="6">Prolyl 4-hydroxylase alpha subunit Fe(2+) 2OG dioxygenase domain-containing protein</fullName>
    </recommendedName>
</protein>